<protein>
    <submittedName>
        <fullName evidence="6">3',5'-cyclic AMP phosphodiesterase CpdA</fullName>
    </submittedName>
</protein>
<name>A0A841IZQ3_9SPHN</name>
<dbReference type="Gene3D" id="3.60.21.10">
    <property type="match status" value="1"/>
</dbReference>
<dbReference type="GO" id="GO:0004112">
    <property type="term" value="F:cyclic-nucleotide phosphodiesterase activity"/>
    <property type="evidence" value="ECO:0007669"/>
    <property type="project" value="InterPro"/>
</dbReference>
<dbReference type="CDD" id="cd07402">
    <property type="entry name" value="MPP_GpdQ"/>
    <property type="match status" value="1"/>
</dbReference>
<dbReference type="GO" id="GO:0046872">
    <property type="term" value="F:metal ion binding"/>
    <property type="evidence" value="ECO:0007669"/>
    <property type="project" value="UniProtKB-KW"/>
</dbReference>
<comment type="similarity">
    <text evidence="4">Belongs to the cyclic nucleotide phosphodiesterase class-III family.</text>
</comment>
<dbReference type="PANTHER" id="PTHR42988:SF2">
    <property type="entry name" value="CYCLIC NUCLEOTIDE PHOSPHODIESTERASE CBUA0032-RELATED"/>
    <property type="match status" value="1"/>
</dbReference>
<dbReference type="InterPro" id="IPR050884">
    <property type="entry name" value="CNP_phosphodiesterase-III"/>
</dbReference>
<proteinExistence type="inferred from homology"/>
<reference evidence="6 7" key="1">
    <citation type="submission" date="2020-08" db="EMBL/GenBank/DDBJ databases">
        <title>Genomic Encyclopedia of Type Strains, Phase IV (KMG-IV): sequencing the most valuable type-strain genomes for metagenomic binning, comparative biology and taxonomic classification.</title>
        <authorList>
            <person name="Goeker M."/>
        </authorList>
    </citation>
    <scope>NUCLEOTIDE SEQUENCE [LARGE SCALE GENOMIC DNA]</scope>
    <source>
        <strain evidence="6 7">DSM 102255</strain>
    </source>
</reference>
<evidence type="ECO:0000256" key="1">
    <source>
        <dbReference type="ARBA" id="ARBA00022723"/>
    </source>
</evidence>
<feature type="domain" description="Calcineurin-like phosphoesterase" evidence="5">
    <location>
        <begin position="1"/>
        <end position="193"/>
    </location>
</feature>
<dbReference type="Pfam" id="PF00149">
    <property type="entry name" value="Metallophos"/>
    <property type="match status" value="1"/>
</dbReference>
<sequence>MLIAQITDIHLGFDPGNPAEFNRKRLDQVIQRLLTGPNRPDLLLATGDLVDRGDEDSYRRLANALSVCPFPVYLCMGNHDDRANFRSQFPRIPAEDGFVQYAVALDGLRLLIIDTLDPGRHGGAFCEARAAWLSARLDEDQATPAIIVMHHPPVEVGIDWMNTHADEPWVRRFAQTIAGRHQVQALICGHLHRAIVAPWRGTTVTICPSTAPQVALDLSPIDPDVPDNRPMIIADAPAYALHSWTENGLVSFFETADEHVMLAKFDATMQPLVKSLIAERPA</sequence>
<evidence type="ECO:0000313" key="6">
    <source>
        <dbReference type="EMBL" id="MBB6124143.1"/>
    </source>
</evidence>
<gene>
    <name evidence="6" type="ORF">FHS92_001872</name>
</gene>
<evidence type="ECO:0000256" key="2">
    <source>
        <dbReference type="ARBA" id="ARBA00022801"/>
    </source>
</evidence>
<evidence type="ECO:0000313" key="7">
    <source>
        <dbReference type="Proteomes" id="UP000552700"/>
    </source>
</evidence>
<dbReference type="InterPro" id="IPR026575">
    <property type="entry name" value="GpdQ/CpdA-like"/>
</dbReference>
<dbReference type="EMBL" id="JACIJP010000002">
    <property type="protein sequence ID" value="MBB6124143.1"/>
    <property type="molecule type" value="Genomic_DNA"/>
</dbReference>
<keyword evidence="3" id="KW-0408">Iron</keyword>
<keyword evidence="2" id="KW-0378">Hydrolase</keyword>
<dbReference type="Proteomes" id="UP000552700">
    <property type="component" value="Unassembled WGS sequence"/>
</dbReference>
<dbReference type="SUPFAM" id="SSF56300">
    <property type="entry name" value="Metallo-dependent phosphatases"/>
    <property type="match status" value="1"/>
</dbReference>
<dbReference type="InterPro" id="IPR029052">
    <property type="entry name" value="Metallo-depent_PP-like"/>
</dbReference>
<dbReference type="PANTHER" id="PTHR42988">
    <property type="entry name" value="PHOSPHOHYDROLASE"/>
    <property type="match status" value="1"/>
</dbReference>
<evidence type="ECO:0000256" key="3">
    <source>
        <dbReference type="ARBA" id="ARBA00023004"/>
    </source>
</evidence>
<keyword evidence="1" id="KW-0479">Metal-binding</keyword>
<accession>A0A841IZQ3</accession>
<evidence type="ECO:0000256" key="4">
    <source>
        <dbReference type="ARBA" id="ARBA00025742"/>
    </source>
</evidence>
<dbReference type="RefSeq" id="WP_184079826.1">
    <property type="nucleotide sequence ID" value="NZ_JACIJP010000002.1"/>
</dbReference>
<organism evidence="6 7">
    <name type="scientific">Sphingobium subterraneum</name>
    <dbReference type="NCBI Taxonomy" id="627688"/>
    <lineage>
        <taxon>Bacteria</taxon>
        <taxon>Pseudomonadati</taxon>
        <taxon>Pseudomonadota</taxon>
        <taxon>Alphaproteobacteria</taxon>
        <taxon>Sphingomonadales</taxon>
        <taxon>Sphingomonadaceae</taxon>
        <taxon>Sphingobium</taxon>
    </lineage>
</organism>
<dbReference type="AlphaFoldDB" id="A0A841IZQ3"/>
<dbReference type="InterPro" id="IPR004843">
    <property type="entry name" value="Calcineurin-like_PHP"/>
</dbReference>
<evidence type="ECO:0000259" key="5">
    <source>
        <dbReference type="Pfam" id="PF00149"/>
    </source>
</evidence>
<keyword evidence="7" id="KW-1185">Reference proteome</keyword>
<comment type="caution">
    <text evidence="6">The sequence shown here is derived from an EMBL/GenBank/DDBJ whole genome shotgun (WGS) entry which is preliminary data.</text>
</comment>